<dbReference type="PANTHER" id="PTHR11319">
    <property type="entry name" value="G PROTEIN-COUPLED RECEPTOR-RELATED"/>
    <property type="match status" value="1"/>
</dbReference>
<dbReference type="InterPro" id="IPR011050">
    <property type="entry name" value="Pectin_lyase_fold/virulence"/>
</dbReference>
<reference evidence="2 3" key="1">
    <citation type="submission" date="2016-08" db="EMBL/GenBank/DDBJ databases">
        <title>A Parts List for Fungal Cellulosomes Revealed by Comparative Genomics.</title>
        <authorList>
            <consortium name="DOE Joint Genome Institute"/>
            <person name="Haitjema C.H."/>
            <person name="Gilmore S.P."/>
            <person name="Henske J.K."/>
            <person name="Solomon K.V."/>
            <person name="De Groot R."/>
            <person name="Kuo A."/>
            <person name="Mondo S.J."/>
            <person name="Salamov A.A."/>
            <person name="Labutti K."/>
            <person name="Zhao Z."/>
            <person name="Chiniquy J."/>
            <person name="Barry K."/>
            <person name="Brewer H.M."/>
            <person name="Purvine S.O."/>
            <person name="Wright A.T."/>
            <person name="Boxma B."/>
            <person name="Van Alen T."/>
            <person name="Hackstein J.H."/>
            <person name="Baker S.E."/>
            <person name="Grigoriev I.V."/>
            <person name="O'Malley M.A."/>
        </authorList>
    </citation>
    <scope>NUCLEOTIDE SEQUENCE [LARGE SCALE GENOMIC DNA]</scope>
    <source>
        <strain evidence="2 3">G1</strain>
    </source>
</reference>
<comment type="caution">
    <text evidence="2">The sequence shown here is derived from an EMBL/GenBank/DDBJ whole genome shotgun (WGS) entry which is preliminary data.</text>
</comment>
<dbReference type="SMART" id="SM00710">
    <property type="entry name" value="PbH1"/>
    <property type="match status" value="6"/>
</dbReference>
<dbReference type="PANTHER" id="PTHR11319:SF35">
    <property type="entry name" value="OUTER MEMBRANE PROTEIN PMPC-RELATED"/>
    <property type="match status" value="1"/>
</dbReference>
<proteinExistence type="predicted"/>
<feature type="transmembrane region" description="Helical" evidence="1">
    <location>
        <begin position="1046"/>
        <end position="1063"/>
    </location>
</feature>
<keyword evidence="1" id="KW-0472">Membrane</keyword>
<dbReference type="EMBL" id="MCOG01000053">
    <property type="protein sequence ID" value="ORY64672.1"/>
    <property type="molecule type" value="Genomic_DNA"/>
</dbReference>
<evidence type="ECO:0000313" key="3">
    <source>
        <dbReference type="Proteomes" id="UP000193920"/>
    </source>
</evidence>
<keyword evidence="1" id="KW-0812">Transmembrane</keyword>
<dbReference type="SUPFAM" id="SSF51126">
    <property type="entry name" value="Pectin lyase-like"/>
    <property type="match status" value="1"/>
</dbReference>
<protein>
    <recommendedName>
        <fullName evidence="4">Right handed beta helix domain-containing protein</fullName>
    </recommendedName>
</protein>
<feature type="transmembrane region" description="Helical" evidence="1">
    <location>
        <begin position="1075"/>
        <end position="1098"/>
    </location>
</feature>
<keyword evidence="1" id="KW-1133">Transmembrane helix</keyword>
<feature type="transmembrane region" description="Helical" evidence="1">
    <location>
        <begin position="896"/>
        <end position="915"/>
    </location>
</feature>
<evidence type="ECO:0000256" key="1">
    <source>
        <dbReference type="SAM" id="Phobius"/>
    </source>
</evidence>
<dbReference type="OrthoDB" id="368975at2759"/>
<accession>A0A1Y2DZG1</accession>
<keyword evidence="3" id="KW-1185">Reference proteome</keyword>
<gene>
    <name evidence="2" type="ORF">LY90DRAFT_668057</name>
</gene>
<evidence type="ECO:0000313" key="2">
    <source>
        <dbReference type="EMBL" id="ORY64672.1"/>
    </source>
</evidence>
<name>A0A1Y2DZG1_9FUNG</name>
<dbReference type="Proteomes" id="UP000193920">
    <property type="component" value="Unassembled WGS sequence"/>
</dbReference>
<dbReference type="AlphaFoldDB" id="A0A1Y2DZG1"/>
<evidence type="ECO:0008006" key="4">
    <source>
        <dbReference type="Google" id="ProtNLM"/>
    </source>
</evidence>
<organism evidence="2 3">
    <name type="scientific">Neocallimastix californiae</name>
    <dbReference type="NCBI Taxonomy" id="1754190"/>
    <lineage>
        <taxon>Eukaryota</taxon>
        <taxon>Fungi</taxon>
        <taxon>Fungi incertae sedis</taxon>
        <taxon>Chytridiomycota</taxon>
        <taxon>Chytridiomycota incertae sedis</taxon>
        <taxon>Neocallimastigomycetes</taxon>
        <taxon>Neocallimastigales</taxon>
        <taxon>Neocallimastigaceae</taxon>
        <taxon>Neocallimastix</taxon>
    </lineage>
</organism>
<feature type="transmembrane region" description="Helical" evidence="1">
    <location>
        <begin position="991"/>
        <end position="1012"/>
    </location>
</feature>
<dbReference type="InterPro" id="IPR006626">
    <property type="entry name" value="PbH1"/>
</dbReference>
<sequence length="1105" mass="127058">MNEKIQHIFIILIILYLKLLYTKEIIVNNNENNFRLNDIINKSQTDNVLILKFVDNYYDLTSFTSFDFKITVDTNIFFIGNKNGTVFDFAGGNVGTITFSLTVNRGLNIKFENIIFENFYGNLETIKGHQIIYVYAAVYNFYFTFNNCIFRNNNNRLVHFLLESPVTNINNQVLFNNCGFYNNTETAIRVYHSLPDNYLQVEKHFTVTVENCEFINNRGIFNINNSILIINNCYFTKIGKESEYGIGALYYSIENTRDHLIIKNSLIEETYIKDLIPFIKSEGLILNINNVTITNCYTEYGYLFDINKSFLNEFITIDNLKFSNSSTLIFGNNLKCKINNSNFQNVNLRNLDPVIDKSKYSYFLIENSTFNDITIESSLLGEESKYTLRNIKFENIKTNSKGLLLFVYNNIEIENLEANNVSCLGEGDDTSFILFDSGENENILSLRNMKINNCMSNGSFIKILGINNNILIENSNFINNYSYGPIIDNNSNKSKIILSNTNFYNNINNNKFNCGCLHLKKNNIITITNSKFEENSIKGNGGAICLTNILEIELNIEFSTFINNKATNGGALYFSKSNISGYSDNKNIINIKNVEIMNNTANNFGGGIYSEFKLNGINNIITGNKAGIMGGGIYIPKYLNEPINCSMNCTIRNNKVNSYNDDYSSIPYSISLSTELKEIYTNITTGTFFPLLFRVNDIFGNKLNDVTKYYSSMILKVILKNENFENVNVNYKNSDFNSNYDLKGNIVSLINGQFDLKNFQIYADHGYYYLQLIIENFKEIDLKFEFDDIKIYVSECSKKQVKMYNNKNILYCENPICHSNCPVDISAECIPGDYTSKISTNDINKNICQAIIRNTGIIKILLFNIGEMLIIYSNFNIFYSKFSEYIVFFLSKHLGISLVLLVYNIFIGITGFLSISNKNSINKLYKNLPITENDIREDDEINTGKSFHTTPLESLDNENTLKQHTIKNIISSLNGEINETFYKNLYSSHSFIIEIGAIYIFYLIFIIIIILYEIKIEQSMNYNDNTIQNNNGQWSYTFKHFEQIDFILNFIDLILFFFIISKGKPILRNNCIYRSIKYIVISSFVGITLGPFVNNLVITINKLKS</sequence>